<feature type="transmembrane region" description="Helical" evidence="8">
    <location>
        <begin position="73"/>
        <end position="101"/>
    </location>
</feature>
<feature type="transmembrane region" description="Helical" evidence="8">
    <location>
        <begin position="135"/>
        <end position="153"/>
    </location>
</feature>
<feature type="domain" description="Glycosyltransferase RgtA/B/C/D-like" evidence="9">
    <location>
        <begin position="63"/>
        <end position="151"/>
    </location>
</feature>
<keyword evidence="7 8" id="KW-0472">Membrane</keyword>
<organism evidence="10 11">
    <name type="scientific">Candidatus Roizmanbacteria bacterium CG_4_10_14_3_um_filter_33_21</name>
    <dbReference type="NCBI Taxonomy" id="1974830"/>
    <lineage>
        <taxon>Bacteria</taxon>
        <taxon>Candidatus Roizmaniibacteriota</taxon>
    </lineage>
</organism>
<keyword evidence="4" id="KW-0808">Transferase</keyword>
<evidence type="ECO:0000313" key="11">
    <source>
        <dbReference type="Proteomes" id="UP000229708"/>
    </source>
</evidence>
<accession>A0A2M7LN62</accession>
<evidence type="ECO:0000256" key="8">
    <source>
        <dbReference type="SAM" id="Phobius"/>
    </source>
</evidence>
<protein>
    <recommendedName>
        <fullName evidence="9">Glycosyltransferase RgtA/B/C/D-like domain-containing protein</fullName>
    </recommendedName>
</protein>
<comment type="subcellular location">
    <subcellularLocation>
        <location evidence="1">Cell membrane</location>
        <topology evidence="1">Multi-pass membrane protein</topology>
    </subcellularLocation>
</comment>
<keyword evidence="2" id="KW-1003">Cell membrane</keyword>
<feature type="transmembrane region" description="Helical" evidence="8">
    <location>
        <begin position="15"/>
        <end position="35"/>
    </location>
</feature>
<evidence type="ECO:0000256" key="7">
    <source>
        <dbReference type="ARBA" id="ARBA00023136"/>
    </source>
</evidence>
<evidence type="ECO:0000259" key="9">
    <source>
        <dbReference type="Pfam" id="PF13231"/>
    </source>
</evidence>
<feature type="transmembrane region" description="Helical" evidence="8">
    <location>
        <begin position="320"/>
        <end position="339"/>
    </location>
</feature>
<evidence type="ECO:0000256" key="1">
    <source>
        <dbReference type="ARBA" id="ARBA00004651"/>
    </source>
</evidence>
<dbReference type="Proteomes" id="UP000229708">
    <property type="component" value="Unassembled WGS sequence"/>
</dbReference>
<evidence type="ECO:0000313" key="10">
    <source>
        <dbReference type="EMBL" id="PIX69507.1"/>
    </source>
</evidence>
<gene>
    <name evidence="10" type="ORF">COZ39_05305</name>
</gene>
<dbReference type="InterPro" id="IPR050297">
    <property type="entry name" value="LipidA_mod_glycosyltrf_83"/>
</dbReference>
<dbReference type="PANTHER" id="PTHR33908">
    <property type="entry name" value="MANNOSYLTRANSFERASE YKCB-RELATED"/>
    <property type="match status" value="1"/>
</dbReference>
<comment type="caution">
    <text evidence="10">The sequence shown here is derived from an EMBL/GenBank/DDBJ whole genome shotgun (WGS) entry which is preliminary data.</text>
</comment>
<dbReference type="GO" id="GO:0009103">
    <property type="term" value="P:lipopolysaccharide biosynthetic process"/>
    <property type="evidence" value="ECO:0007669"/>
    <property type="project" value="UniProtKB-ARBA"/>
</dbReference>
<dbReference type="GO" id="GO:0005886">
    <property type="term" value="C:plasma membrane"/>
    <property type="evidence" value="ECO:0007669"/>
    <property type="project" value="UniProtKB-SubCell"/>
</dbReference>
<evidence type="ECO:0000256" key="5">
    <source>
        <dbReference type="ARBA" id="ARBA00022692"/>
    </source>
</evidence>
<feature type="transmembrane region" description="Helical" evidence="8">
    <location>
        <begin position="191"/>
        <end position="221"/>
    </location>
</feature>
<reference evidence="11" key="1">
    <citation type="submission" date="2017-09" db="EMBL/GenBank/DDBJ databases">
        <title>Depth-based differentiation of microbial function through sediment-hosted aquifers and enrichment of novel symbionts in the deep terrestrial subsurface.</title>
        <authorList>
            <person name="Probst A.J."/>
            <person name="Ladd B."/>
            <person name="Jarett J.K."/>
            <person name="Geller-Mcgrath D.E."/>
            <person name="Sieber C.M.K."/>
            <person name="Emerson J.B."/>
            <person name="Anantharaman K."/>
            <person name="Thomas B.C."/>
            <person name="Malmstrom R."/>
            <person name="Stieglmeier M."/>
            <person name="Klingl A."/>
            <person name="Woyke T."/>
            <person name="Ryan C.M."/>
            <person name="Banfield J.F."/>
        </authorList>
    </citation>
    <scope>NUCLEOTIDE SEQUENCE [LARGE SCALE GENOMIC DNA]</scope>
</reference>
<dbReference type="EMBL" id="PFJI01000226">
    <property type="protein sequence ID" value="PIX69507.1"/>
    <property type="molecule type" value="Genomic_DNA"/>
</dbReference>
<keyword evidence="6 8" id="KW-1133">Transmembrane helix</keyword>
<keyword evidence="5 8" id="KW-0812">Transmembrane</keyword>
<name>A0A2M7LN62_9BACT</name>
<dbReference type="Pfam" id="PF13231">
    <property type="entry name" value="PMT_2"/>
    <property type="match status" value="1"/>
</dbReference>
<evidence type="ECO:0000256" key="6">
    <source>
        <dbReference type="ARBA" id="ARBA00022989"/>
    </source>
</evidence>
<dbReference type="PANTHER" id="PTHR33908:SF11">
    <property type="entry name" value="MEMBRANE PROTEIN"/>
    <property type="match status" value="1"/>
</dbReference>
<dbReference type="AlphaFoldDB" id="A0A2M7LN62"/>
<feature type="transmembrane region" description="Helical" evidence="8">
    <location>
        <begin position="346"/>
        <end position="362"/>
    </location>
</feature>
<dbReference type="InterPro" id="IPR038731">
    <property type="entry name" value="RgtA/B/C-like"/>
</dbReference>
<sequence length="492" mass="57155">MNNIDEYNKDMKIKLVILFIFAFLIRLIAINQSLWLDEATSVMVVKHLTYGEILFKFSPFDFHPPGYYFFLKFWTGIFGFSEIAIRLPSVIASILTGYVVYLTGKKVSNAETGFWATAYYLFNPLAIYYSQEARMYSLVTLFLTILIYLLLVIDNLSYSQNQKSKVKNPSFVPLSGTTAGRQKYNSKVKSYLIVGTLVFLSVFTFYGSVLLITTLIIYFLFKKNYQTAFYFIIFLFLILLLLTPLLIHQLDNAKSMLNVVSNWKSVLGKADLKNLLLIPLKFTSGRISFFPKIVYYVLSGIWAIIISFFVFRGVIRNRMLGWLLIFPIIIGLVISFVTPMLQYFRFIYLLPIMAVLISVGIKELKGSRVNELTSYIRILVLLGFVIWSLVYLLIPQFHREDWKSLAYSLPKQAKVYMMISSSDVLSYYRFDIHLVDVQSIKRLTDMDNNLIIIPYTTEIYGVDYKTILYCSGYKMSKEKTFRGLLIEYWEKV</sequence>
<evidence type="ECO:0000256" key="3">
    <source>
        <dbReference type="ARBA" id="ARBA00022676"/>
    </source>
</evidence>
<evidence type="ECO:0000256" key="2">
    <source>
        <dbReference type="ARBA" id="ARBA00022475"/>
    </source>
</evidence>
<keyword evidence="3" id="KW-0328">Glycosyltransferase</keyword>
<dbReference type="GO" id="GO:0016763">
    <property type="term" value="F:pentosyltransferase activity"/>
    <property type="evidence" value="ECO:0007669"/>
    <property type="project" value="TreeGrafter"/>
</dbReference>
<proteinExistence type="predicted"/>
<feature type="transmembrane region" description="Helical" evidence="8">
    <location>
        <begin position="293"/>
        <end position="314"/>
    </location>
</feature>
<feature type="transmembrane region" description="Helical" evidence="8">
    <location>
        <begin position="374"/>
        <end position="394"/>
    </location>
</feature>
<feature type="transmembrane region" description="Helical" evidence="8">
    <location>
        <begin position="227"/>
        <end position="247"/>
    </location>
</feature>
<evidence type="ECO:0000256" key="4">
    <source>
        <dbReference type="ARBA" id="ARBA00022679"/>
    </source>
</evidence>